<evidence type="ECO:0000313" key="3">
    <source>
        <dbReference type="EMBL" id="WOH12523.1"/>
    </source>
</evidence>
<organism evidence="2">
    <name type="scientific">Daucus carota subsp. sativus</name>
    <name type="common">Carrot</name>
    <dbReference type="NCBI Taxonomy" id="79200"/>
    <lineage>
        <taxon>Eukaryota</taxon>
        <taxon>Viridiplantae</taxon>
        <taxon>Streptophyta</taxon>
        <taxon>Embryophyta</taxon>
        <taxon>Tracheophyta</taxon>
        <taxon>Spermatophyta</taxon>
        <taxon>Magnoliopsida</taxon>
        <taxon>eudicotyledons</taxon>
        <taxon>Gunneridae</taxon>
        <taxon>Pentapetalae</taxon>
        <taxon>asterids</taxon>
        <taxon>campanulids</taxon>
        <taxon>Apiales</taxon>
        <taxon>Apiaceae</taxon>
        <taxon>Apioideae</taxon>
        <taxon>Scandiceae</taxon>
        <taxon>Daucinae</taxon>
        <taxon>Daucus</taxon>
        <taxon>Daucus sect. Daucus</taxon>
    </lineage>
</organism>
<dbReference type="Gene3D" id="3.60.10.10">
    <property type="entry name" value="Endonuclease/exonuclease/phosphatase"/>
    <property type="match status" value="1"/>
</dbReference>
<dbReference type="InterPro" id="IPR056454">
    <property type="entry name" value="Beta-prop_IP5PC_F"/>
</dbReference>
<dbReference type="PANTHER" id="PTHR11200:SF261">
    <property type="entry name" value="TYPE I INOSITOL POLYPHOSPHATE 5-PHOSPHATASE 12"/>
    <property type="match status" value="1"/>
</dbReference>
<dbReference type="Gene3D" id="2.130.10.10">
    <property type="entry name" value="YVTN repeat-like/Quinoprotein amine dehydrogenase"/>
    <property type="match status" value="1"/>
</dbReference>
<reference evidence="3" key="2">
    <citation type="submission" date="2022-03" db="EMBL/GenBank/DDBJ databases">
        <title>Draft title - Genomic analysis of global carrot germplasm unveils the trajectory of domestication and the origin of high carotenoid orange carrot.</title>
        <authorList>
            <person name="Iorizzo M."/>
            <person name="Ellison S."/>
            <person name="Senalik D."/>
            <person name="Macko-Podgorni A."/>
            <person name="Grzebelus D."/>
            <person name="Bostan H."/>
            <person name="Rolling W."/>
            <person name="Curaba J."/>
            <person name="Simon P."/>
        </authorList>
    </citation>
    <scope>NUCLEOTIDE SEQUENCE</scope>
    <source>
        <tissue evidence="3">Leaf</tissue>
    </source>
</reference>
<name>A0A175YNY6_DAUCS</name>
<feature type="domain" description="IP5PC-F beta-propeller" evidence="1">
    <location>
        <begin position="1"/>
        <end position="124"/>
    </location>
</feature>
<sequence>MGAAGAVRRAASKSGNEESKLKTEAVVIASNGMIYSGCTNGLIVQWDANGNRIQEFNHHPCAVLCFCTYGSRIWVGYVSGIVQVLDVDGVLVAGWVAHNGPVIKMVVGNGHVYSLATHGGIRGWSITSPGPLDQIIRPELSKREQIYKRRENIKILVGTWNVGQGKPSHDALMTWLGSAVSDASILVVGLQEVEMGAGFLAMSAAKENMRFHKLS</sequence>
<accession>A0A175YNY6</accession>
<dbReference type="InterPro" id="IPR036322">
    <property type="entry name" value="WD40_repeat_dom_sf"/>
</dbReference>
<reference evidence="2" key="1">
    <citation type="journal article" date="2016" name="Nat. Genet.">
        <title>A high-quality carrot genome assembly provides new insights into carotenoid accumulation and asterid genome evolution.</title>
        <authorList>
            <person name="Iorizzo M."/>
            <person name="Ellison S."/>
            <person name="Senalik D."/>
            <person name="Zeng P."/>
            <person name="Satapoomin P."/>
            <person name="Huang J."/>
            <person name="Bowman M."/>
            <person name="Iovene M."/>
            <person name="Sanseverino W."/>
            <person name="Cavagnaro P."/>
            <person name="Yildiz M."/>
            <person name="Macko-Podgorni A."/>
            <person name="Moranska E."/>
            <person name="Grzebelus E."/>
            <person name="Grzebelus D."/>
            <person name="Ashrafi H."/>
            <person name="Zheng Z."/>
            <person name="Cheng S."/>
            <person name="Spooner D."/>
            <person name="Van Deynze A."/>
            <person name="Simon P."/>
        </authorList>
    </citation>
    <scope>NUCLEOTIDE SEQUENCE [LARGE SCALE GENOMIC DNA]</scope>
    <source>
        <tissue evidence="2">Leaf</tissue>
    </source>
</reference>
<dbReference type="PANTHER" id="PTHR11200">
    <property type="entry name" value="INOSITOL 5-PHOSPHATASE"/>
    <property type="match status" value="1"/>
</dbReference>
<dbReference type="SUPFAM" id="SSF56219">
    <property type="entry name" value="DNase I-like"/>
    <property type="match status" value="1"/>
</dbReference>
<dbReference type="Proteomes" id="UP000077755">
    <property type="component" value="Chromosome 8"/>
</dbReference>
<dbReference type="AlphaFoldDB" id="A0A175YNY6"/>
<dbReference type="InterPro" id="IPR046985">
    <property type="entry name" value="IP5"/>
</dbReference>
<evidence type="ECO:0000259" key="1">
    <source>
        <dbReference type="Pfam" id="PF23754"/>
    </source>
</evidence>
<keyword evidence="4" id="KW-1185">Reference proteome</keyword>
<dbReference type="InterPro" id="IPR036691">
    <property type="entry name" value="Endo/exonu/phosph_ase_sf"/>
</dbReference>
<dbReference type="Pfam" id="PF23754">
    <property type="entry name" value="Beta-prop_IP5PC_F"/>
    <property type="match status" value="1"/>
</dbReference>
<evidence type="ECO:0000313" key="4">
    <source>
        <dbReference type="Proteomes" id="UP000077755"/>
    </source>
</evidence>
<evidence type="ECO:0000313" key="2">
    <source>
        <dbReference type="EMBL" id="KZM85077.1"/>
    </source>
</evidence>
<dbReference type="OMA" id="KESSYTR"/>
<dbReference type="GO" id="GO:0046856">
    <property type="term" value="P:phosphatidylinositol dephosphorylation"/>
    <property type="evidence" value="ECO:0007669"/>
    <property type="project" value="InterPro"/>
</dbReference>
<proteinExistence type="predicted"/>
<dbReference type="EMBL" id="LNRQ01000008">
    <property type="protein sequence ID" value="KZM85077.1"/>
    <property type="molecule type" value="Genomic_DNA"/>
</dbReference>
<dbReference type="InterPro" id="IPR015943">
    <property type="entry name" value="WD40/YVTN_repeat-like_dom_sf"/>
</dbReference>
<gene>
    <name evidence="2" type="ORF">DCAR_027501</name>
    <name evidence="3" type="ORF">DCAR_0832027</name>
</gene>
<dbReference type="GO" id="GO:0004439">
    <property type="term" value="F:phosphatidylinositol-4,5-bisphosphate 5-phosphatase activity"/>
    <property type="evidence" value="ECO:0007669"/>
    <property type="project" value="TreeGrafter"/>
</dbReference>
<protein>
    <recommendedName>
        <fullName evidence="1">IP5PC-F beta-propeller domain-containing protein</fullName>
    </recommendedName>
</protein>
<dbReference type="Gramene" id="KZM85077">
    <property type="protein sequence ID" value="KZM85077"/>
    <property type="gene ID" value="DCAR_027501"/>
</dbReference>
<dbReference type="SUPFAM" id="SSF50978">
    <property type="entry name" value="WD40 repeat-like"/>
    <property type="match status" value="1"/>
</dbReference>
<dbReference type="EMBL" id="CP093350">
    <property type="protein sequence ID" value="WOH12523.1"/>
    <property type="molecule type" value="Genomic_DNA"/>
</dbReference>